<dbReference type="Pfam" id="PF25209">
    <property type="entry name" value="Phage_capsid_4"/>
    <property type="match status" value="1"/>
</dbReference>
<evidence type="ECO:0000313" key="2">
    <source>
        <dbReference type="Proteomes" id="UP000006462"/>
    </source>
</evidence>
<dbReference type="EMBL" id="ADFP01000106">
    <property type="protein sequence ID" value="EFB89915.1"/>
    <property type="molecule type" value="Genomic_DNA"/>
</dbReference>
<proteinExistence type="predicted"/>
<protein>
    <recommendedName>
        <fullName evidence="3">Bacteriophage Mu GpT domain-containing protein</fullName>
    </recommendedName>
</protein>
<feature type="non-terminal residue" evidence="1">
    <location>
        <position position="1"/>
    </location>
</feature>
<dbReference type="Proteomes" id="UP000006462">
    <property type="component" value="Unassembled WGS sequence"/>
</dbReference>
<sequence>GLRLRLGARLERPADGAEAFRGAHLIDLAREIVERGGERVGNGMSYMELAKRAMGTGDFPIILGNVANAILLDSYRAAPSTWRGWCGVGSLSDFKVQKTVRLSETGDLELIPEGGEYVMADFAEAEDGIQLYTYGKKFALTRQAIVNDDLRAFTRLPTLFGSAAARTVNRAVYALLTGNPKMAETGKSLFNAAHNNLAAPGSAFAGESLSAARTAMRRQKGLKGVDDLNLTPSFVIVPPELETGVEKLLFSDTDLTAAAAGVKNVFKNALTMVVESCLTDPKAWYLAASSSVVDTFEVAFLDGVQAPVIEQRESWDTDGIEYKIRLDFGVKAWDYRGLYKNPGA</sequence>
<evidence type="ECO:0000313" key="1">
    <source>
        <dbReference type="EMBL" id="EFB89915.1"/>
    </source>
</evidence>
<keyword evidence="2" id="KW-1185">Reference proteome</keyword>
<accession>A0ABP2HRC4</accession>
<name>A0ABP2HRC4_9BACT</name>
<evidence type="ECO:0008006" key="3">
    <source>
        <dbReference type="Google" id="ProtNLM"/>
    </source>
</evidence>
<reference evidence="1 2" key="1">
    <citation type="submission" date="2009-12" db="EMBL/GenBank/DDBJ databases">
        <authorList>
            <person name="Shrivastava S."/>
            <person name="Madupu R."/>
            <person name="Durkin A.S."/>
            <person name="Torralba M."/>
            <person name="Methe B."/>
            <person name="Sutton G.G."/>
            <person name="Strausberg R.L."/>
            <person name="Nelson K.E."/>
        </authorList>
    </citation>
    <scope>NUCLEOTIDE SEQUENCE [LARGE SCALE GENOMIC DNA]</scope>
    <source>
        <strain evidence="1 2">W5455</strain>
    </source>
</reference>
<organism evidence="1 2">
    <name type="scientific">Pyramidobacter piscolens W5455</name>
    <dbReference type="NCBI Taxonomy" id="352165"/>
    <lineage>
        <taxon>Bacteria</taxon>
        <taxon>Thermotogati</taxon>
        <taxon>Synergistota</taxon>
        <taxon>Synergistia</taxon>
        <taxon>Synergistales</taxon>
        <taxon>Dethiosulfovibrionaceae</taxon>
        <taxon>Pyramidobacter</taxon>
    </lineage>
</organism>
<dbReference type="RefSeq" id="WP_009165632.1">
    <property type="nucleotide sequence ID" value="NZ_ADFP01000106.1"/>
</dbReference>
<gene>
    <name evidence="1" type="ORF">HMPREF7215_2786</name>
</gene>
<comment type="caution">
    <text evidence="1">The sequence shown here is derived from an EMBL/GenBank/DDBJ whole genome shotgun (WGS) entry which is preliminary data.</text>
</comment>